<comment type="pathway">
    <text evidence="16">Nucleotide-sugar biosynthesis; ADP-L-glycero-beta-D-manno-heptose biosynthesis; ADP-L-glycero-beta-D-manno-heptose from D-glycero-beta-D-manno-heptose 7-phosphate: step 1/4.</text>
</comment>
<dbReference type="GO" id="GO:0009244">
    <property type="term" value="P:lipopolysaccharide core region biosynthetic process"/>
    <property type="evidence" value="ECO:0007669"/>
    <property type="project" value="UniProtKB-UniPathway"/>
</dbReference>
<sequence>MKHEFPEFHQARVAVIGDLMLDRFYFGKASRISPEAPVPVVNVDRLEDVPGGAGNVAMNIASLGATCNLTGVSGLDEAATVLKQRLHSVGVNCLFHQSRDAGTIIKSRIVSNHQQLLRMDFEERFKPELATEMQSLAEQVTNNAKVMVLSDYNKGTLSEPQFWIDTAKQKDIQVLVDPKGSDFTRYRGADLITPNMTEFEAVAGKIESESDLISKAQTLIKQLDIKAILITRSEHGMTLIRADQPEFHLPAIAKEVADVTGAGDTVISTLASALAAGQDLEYAVTLANVAASIVVSKLGTSTVSGPELKTEYERHQGLNNTDHSFCGAVTIEQLKIAVEQAKQRGEKVVFTNGCFDILHAGHVSYLQQARAQGDRLIVAINTDESVTKLKGEGRPINTAERRLTVLAGLADVDWVTCFQGDTPEDLLRYIQPDILVKGGDYDKKGVVGWEIVEGYGGEVKVMGLVENCSTTAIVNKIHQGR</sequence>
<dbReference type="GO" id="GO:0005829">
    <property type="term" value="C:cytosol"/>
    <property type="evidence" value="ECO:0007669"/>
    <property type="project" value="TreeGrafter"/>
</dbReference>
<dbReference type="CDD" id="cd01172">
    <property type="entry name" value="RfaE_like"/>
    <property type="match status" value="1"/>
</dbReference>
<dbReference type="InterPro" id="IPR004821">
    <property type="entry name" value="Cyt_trans-like"/>
</dbReference>
<dbReference type="EMBL" id="JRQD01000001">
    <property type="protein sequence ID" value="KGM08127.1"/>
    <property type="molecule type" value="Genomic_DNA"/>
</dbReference>
<feature type="region of interest" description="Cytidylyltransferase" evidence="16">
    <location>
        <begin position="350"/>
        <end position="481"/>
    </location>
</feature>
<dbReference type="NCBIfam" id="TIGR00125">
    <property type="entry name" value="cyt_tran_rel"/>
    <property type="match status" value="1"/>
</dbReference>
<dbReference type="Gene3D" id="3.40.1190.20">
    <property type="match status" value="1"/>
</dbReference>
<dbReference type="SUPFAM" id="SSF53613">
    <property type="entry name" value="Ribokinase-like"/>
    <property type="match status" value="1"/>
</dbReference>
<evidence type="ECO:0000256" key="1">
    <source>
        <dbReference type="ARBA" id="ARBA00002319"/>
    </source>
</evidence>
<evidence type="ECO:0000313" key="19">
    <source>
        <dbReference type="EMBL" id="KGM08127.1"/>
    </source>
</evidence>
<evidence type="ECO:0000256" key="12">
    <source>
        <dbReference type="ARBA" id="ARBA00047428"/>
    </source>
</evidence>
<feature type="active site" evidence="16">
    <location>
        <position position="264"/>
    </location>
</feature>
<dbReference type="GO" id="GO:0033785">
    <property type="term" value="F:heptose 7-phosphate kinase activity"/>
    <property type="evidence" value="ECO:0007669"/>
    <property type="project" value="UniProtKB-UniRule"/>
</dbReference>
<dbReference type="PROSITE" id="PS00583">
    <property type="entry name" value="PFKB_KINASES_1"/>
    <property type="match status" value="1"/>
</dbReference>
<evidence type="ECO:0000256" key="14">
    <source>
        <dbReference type="ARBA" id="ARBA00060955"/>
    </source>
</evidence>
<proteinExistence type="inferred from homology"/>
<dbReference type="Proteomes" id="UP000029999">
    <property type="component" value="Unassembled WGS sequence"/>
</dbReference>
<evidence type="ECO:0000259" key="17">
    <source>
        <dbReference type="Pfam" id="PF00294"/>
    </source>
</evidence>
<evidence type="ECO:0000256" key="7">
    <source>
        <dbReference type="ARBA" id="ARBA00022741"/>
    </source>
</evidence>
<keyword evidence="5 16" id="KW-0808">Transferase</keyword>
<comment type="similarity">
    <text evidence="15 16">In the C-terminal section; belongs to the cytidylyltransferase family.</text>
</comment>
<dbReference type="Pfam" id="PF00294">
    <property type="entry name" value="PfkB"/>
    <property type="match status" value="1"/>
</dbReference>
<dbReference type="InterPro" id="IPR011913">
    <property type="entry name" value="RfaE_dom_I"/>
</dbReference>
<evidence type="ECO:0000259" key="18">
    <source>
        <dbReference type="Pfam" id="PF01467"/>
    </source>
</evidence>
<feature type="binding site" evidence="16">
    <location>
        <begin position="195"/>
        <end position="198"/>
    </location>
    <ligand>
        <name>ATP</name>
        <dbReference type="ChEBI" id="CHEBI:30616"/>
    </ligand>
</feature>
<dbReference type="InterPro" id="IPR014729">
    <property type="entry name" value="Rossmann-like_a/b/a_fold"/>
</dbReference>
<comment type="similarity">
    <text evidence="14 16">In the N-terminal section; belongs to the carbohydrate kinase PfkB family.</text>
</comment>
<organism evidence="19 20">
    <name type="scientific">Methylophaga thiooxydans</name>
    <dbReference type="NCBI Taxonomy" id="392484"/>
    <lineage>
        <taxon>Bacteria</taxon>
        <taxon>Pseudomonadati</taxon>
        <taxon>Pseudomonadota</taxon>
        <taxon>Gammaproteobacteria</taxon>
        <taxon>Thiotrichales</taxon>
        <taxon>Piscirickettsiaceae</taxon>
        <taxon>Methylophaga</taxon>
    </lineage>
</organism>
<comment type="catalytic activity">
    <reaction evidence="12 16">
        <text>D-glycero-beta-D-manno-heptose 1-phosphate + ATP + H(+) = ADP-D-glycero-beta-D-manno-heptose + diphosphate</text>
        <dbReference type="Rhea" id="RHEA:27465"/>
        <dbReference type="ChEBI" id="CHEBI:15378"/>
        <dbReference type="ChEBI" id="CHEBI:30616"/>
        <dbReference type="ChEBI" id="CHEBI:33019"/>
        <dbReference type="ChEBI" id="CHEBI:59967"/>
        <dbReference type="ChEBI" id="CHEBI:61593"/>
        <dbReference type="EC" id="2.7.7.70"/>
    </reaction>
</comment>
<evidence type="ECO:0000256" key="13">
    <source>
        <dbReference type="ARBA" id="ARBA00052873"/>
    </source>
</evidence>
<gene>
    <name evidence="16" type="primary">hldE</name>
    <name evidence="19" type="ORF">LP43_0550</name>
</gene>
<evidence type="ECO:0000256" key="2">
    <source>
        <dbReference type="ARBA" id="ARBA00003753"/>
    </source>
</evidence>
<dbReference type="GO" id="GO:0033786">
    <property type="term" value="F:heptose-1-phosphate adenylyltransferase activity"/>
    <property type="evidence" value="ECO:0007669"/>
    <property type="project" value="UniProtKB-UniRule"/>
</dbReference>
<evidence type="ECO:0000313" key="20">
    <source>
        <dbReference type="Proteomes" id="UP000029999"/>
    </source>
</evidence>
<feature type="domain" description="Cytidyltransferase-like" evidence="18">
    <location>
        <begin position="350"/>
        <end position="452"/>
    </location>
</feature>
<evidence type="ECO:0000256" key="3">
    <source>
        <dbReference type="ARBA" id="ARBA00004713"/>
    </source>
</evidence>
<reference evidence="19 20" key="1">
    <citation type="submission" date="2014-09" db="EMBL/GenBank/DDBJ databases">
        <authorList>
            <person name="Grob C."/>
            <person name="Taubert M."/>
            <person name="Howat A.M."/>
            <person name="Burns O.J."/>
            <person name="Dixon J.L."/>
            <person name="Chen Y."/>
            <person name="Murrell J.C."/>
        </authorList>
    </citation>
    <scope>NUCLEOTIDE SEQUENCE [LARGE SCALE GENOMIC DNA]</scope>
    <source>
        <strain evidence="19">L4</strain>
    </source>
</reference>
<evidence type="ECO:0000256" key="16">
    <source>
        <dbReference type="HAMAP-Rule" id="MF_01603"/>
    </source>
</evidence>
<dbReference type="FunFam" id="3.40.1190.20:FF:000002">
    <property type="entry name" value="Bifunctional protein HldE"/>
    <property type="match status" value="1"/>
</dbReference>
<dbReference type="GO" id="GO:0097171">
    <property type="term" value="P:ADP-L-glycero-beta-D-manno-heptose biosynthetic process"/>
    <property type="evidence" value="ECO:0007669"/>
    <property type="project" value="UniProtKB-UniPathway"/>
</dbReference>
<evidence type="ECO:0000256" key="6">
    <source>
        <dbReference type="ARBA" id="ARBA00022695"/>
    </source>
</evidence>
<feature type="region of interest" description="Ribokinase" evidence="16">
    <location>
        <begin position="1"/>
        <end position="319"/>
    </location>
</feature>
<comment type="pathway">
    <text evidence="16">Nucleotide-sugar biosynthesis; ADP-L-glycero-beta-D-manno-heptose biosynthesis; ADP-L-glycero-beta-D-manno-heptose from D-glycero-beta-D-manno-heptose 7-phosphate: step 3/4.</text>
</comment>
<evidence type="ECO:0000256" key="4">
    <source>
        <dbReference type="ARBA" id="ARBA00011738"/>
    </source>
</evidence>
<dbReference type="EC" id="2.7.7.70" evidence="16"/>
<comment type="catalytic activity">
    <reaction evidence="13 16">
        <text>D-glycero-beta-D-manno-heptose 7-phosphate + ATP = D-glycero-beta-D-manno-heptose 1,7-bisphosphate + ADP + H(+)</text>
        <dbReference type="Rhea" id="RHEA:27473"/>
        <dbReference type="ChEBI" id="CHEBI:15378"/>
        <dbReference type="ChEBI" id="CHEBI:30616"/>
        <dbReference type="ChEBI" id="CHEBI:60204"/>
        <dbReference type="ChEBI" id="CHEBI:60208"/>
        <dbReference type="ChEBI" id="CHEBI:456216"/>
        <dbReference type="EC" id="2.7.1.167"/>
    </reaction>
</comment>
<dbReference type="InterPro" id="IPR029056">
    <property type="entry name" value="Ribokinase-like"/>
</dbReference>
<dbReference type="SUPFAM" id="SSF52374">
    <property type="entry name" value="Nucleotidylyl transferase"/>
    <property type="match status" value="1"/>
</dbReference>
<comment type="function">
    <text evidence="2 16">Catalyzes the ADP transfer from ATP to D-glycero-beta-D-manno-heptose 1-phosphate, yielding ADP-D-glycero-beta-D-manno-heptose.</text>
</comment>
<dbReference type="Gene3D" id="3.40.50.620">
    <property type="entry name" value="HUPs"/>
    <property type="match status" value="1"/>
</dbReference>
<keyword evidence="8 16" id="KW-0418">Kinase</keyword>
<evidence type="ECO:0000256" key="8">
    <source>
        <dbReference type="ARBA" id="ARBA00022777"/>
    </source>
</evidence>
<dbReference type="EC" id="2.7.1.167" evidence="16"/>
<dbReference type="NCBIfam" id="TIGR02199">
    <property type="entry name" value="rfaE_dom_II"/>
    <property type="match status" value="1"/>
</dbReference>
<name>A0A0A0BKD7_9GAMM</name>
<dbReference type="InterPro" id="IPR011914">
    <property type="entry name" value="RfaE_dom_II"/>
</dbReference>
<dbReference type="InterPro" id="IPR011611">
    <property type="entry name" value="PfkB_dom"/>
</dbReference>
<dbReference type="UniPathway" id="UPA00958"/>
<keyword evidence="11 16" id="KW-0119">Carbohydrate metabolism</keyword>
<feature type="domain" description="Carbohydrate kinase PfkB" evidence="17">
    <location>
        <begin position="11"/>
        <end position="302"/>
    </location>
</feature>
<dbReference type="PANTHER" id="PTHR46969:SF1">
    <property type="entry name" value="BIFUNCTIONAL PROTEIN HLDE"/>
    <property type="match status" value="1"/>
</dbReference>
<comment type="caution">
    <text evidence="19">The sequence shown here is derived from an EMBL/GenBank/DDBJ whole genome shotgun (WGS) entry which is preliminary data.</text>
</comment>
<comment type="function">
    <text evidence="1 16">Catalyzes the phosphorylation of D-glycero-D-manno-heptose 7-phosphate at the C-1 position to selectively form D-glycero-beta-D-manno-heptose-1,7-bisphosphate.</text>
</comment>
<evidence type="ECO:0000256" key="10">
    <source>
        <dbReference type="ARBA" id="ARBA00023268"/>
    </source>
</evidence>
<dbReference type="STRING" id="392484.LP43_0550"/>
<dbReference type="UniPathway" id="UPA00356">
    <property type="reaction ID" value="UER00437"/>
</dbReference>
<dbReference type="NCBIfam" id="NF008454">
    <property type="entry name" value="PRK11316.1"/>
    <property type="match status" value="1"/>
</dbReference>
<keyword evidence="9 16" id="KW-0067">ATP-binding</keyword>
<keyword evidence="7 16" id="KW-0547">Nucleotide-binding</keyword>
<keyword evidence="10 16" id="KW-0511">Multifunctional enzyme</keyword>
<evidence type="ECO:0000256" key="5">
    <source>
        <dbReference type="ARBA" id="ARBA00022679"/>
    </source>
</evidence>
<dbReference type="RefSeq" id="WP_036311690.1">
    <property type="nucleotide sequence ID" value="NZ_JRQD01000001.1"/>
</dbReference>
<dbReference type="Pfam" id="PF01467">
    <property type="entry name" value="CTP_transf_like"/>
    <property type="match status" value="1"/>
</dbReference>
<comment type="subunit">
    <text evidence="4 16">Homodimer.</text>
</comment>
<evidence type="ECO:0000256" key="9">
    <source>
        <dbReference type="ARBA" id="ARBA00022840"/>
    </source>
</evidence>
<dbReference type="NCBIfam" id="TIGR02198">
    <property type="entry name" value="rfaE_dom_I"/>
    <property type="match status" value="1"/>
</dbReference>
<evidence type="ECO:0000256" key="11">
    <source>
        <dbReference type="ARBA" id="ARBA00023277"/>
    </source>
</evidence>
<dbReference type="InterPro" id="IPR023030">
    <property type="entry name" value="Bifunc_HldE"/>
</dbReference>
<keyword evidence="6 16" id="KW-0548">Nucleotidyltransferase</keyword>
<evidence type="ECO:0000256" key="15">
    <source>
        <dbReference type="ARBA" id="ARBA00061122"/>
    </source>
</evidence>
<dbReference type="GO" id="GO:0005524">
    <property type="term" value="F:ATP binding"/>
    <property type="evidence" value="ECO:0007669"/>
    <property type="project" value="UniProtKB-UniRule"/>
</dbReference>
<dbReference type="InterPro" id="IPR002173">
    <property type="entry name" value="Carboh/pur_kinase_PfkB_CS"/>
</dbReference>
<dbReference type="HAMAP" id="MF_01603">
    <property type="entry name" value="HldE"/>
    <property type="match status" value="1"/>
</dbReference>
<accession>A0A0A0BKD7</accession>
<dbReference type="FunFam" id="3.40.50.620:FF:000028">
    <property type="entry name" value="Bifunctional protein HldE"/>
    <property type="match status" value="1"/>
</dbReference>
<comment type="pathway">
    <text evidence="3">Bacterial outer membrane biogenesis; LPS core biosynthesis.</text>
</comment>
<dbReference type="AlphaFoldDB" id="A0A0A0BKD7"/>
<protein>
    <recommendedName>
        <fullName evidence="16">Bifunctional protein HldE</fullName>
    </recommendedName>
    <domain>
        <recommendedName>
            <fullName evidence="16">D-beta-D-heptose 7-phosphate kinase</fullName>
            <ecNumber evidence="16">2.7.1.167</ecNumber>
        </recommendedName>
        <alternativeName>
            <fullName evidence="16">D-beta-D-heptose 7-phosphotransferase</fullName>
        </alternativeName>
        <alternativeName>
            <fullName evidence="16">D-glycero-beta-D-manno-heptose-7-phosphate kinase</fullName>
        </alternativeName>
    </domain>
    <domain>
        <recommendedName>
            <fullName evidence="16">D-beta-D-heptose 1-phosphate adenylyltransferase</fullName>
            <ecNumber evidence="16">2.7.7.70</ecNumber>
        </recommendedName>
        <alternativeName>
            <fullName evidence="16">D-glycero-beta-D-manno-heptose 1-phosphate adenylyltransferase</fullName>
        </alternativeName>
    </domain>
</protein>
<dbReference type="GO" id="GO:0016773">
    <property type="term" value="F:phosphotransferase activity, alcohol group as acceptor"/>
    <property type="evidence" value="ECO:0007669"/>
    <property type="project" value="InterPro"/>
</dbReference>
<dbReference type="PANTHER" id="PTHR46969">
    <property type="entry name" value="BIFUNCTIONAL PROTEIN HLDE"/>
    <property type="match status" value="1"/>
</dbReference>